<dbReference type="InterPro" id="IPR050418">
    <property type="entry name" value="D-iso_2-hydroxyacid_DH_PdxB"/>
</dbReference>
<evidence type="ECO:0000259" key="6">
    <source>
        <dbReference type="Pfam" id="PF02826"/>
    </source>
</evidence>
<dbReference type="EC" id="1.1.1.272" evidence="7"/>
<dbReference type="Pfam" id="PF00389">
    <property type="entry name" value="2-Hacid_dh"/>
    <property type="match status" value="1"/>
</dbReference>
<feature type="domain" description="D-isomer specific 2-hydroxyacid dehydrogenase NAD-binding" evidence="6">
    <location>
        <begin position="111"/>
        <end position="291"/>
    </location>
</feature>
<dbReference type="SUPFAM" id="SSF51735">
    <property type="entry name" value="NAD(P)-binding Rossmann-fold domains"/>
    <property type="match status" value="1"/>
</dbReference>
<sequence>MLNKQPLICFLDRGSLPSHIQFPPLKMDFDWEEYDSTDHEKIIDRAINAQVVISTKVQLTAKVLSELKNLKLVVLASTGTNQIDLDYCKKNNIAVANIRDYAVNSVPEHVLGLMIMLKRSLYNFHNSVIENSWFSDGTKCSIQFPMSDLSGSTLGIIGNGSIGRSLAKLSSSLGMNVIVSERKGLSKCRPGYHPFNYMISKSDIISLHCPLNKETENLISRSEFSLMKENAILINTSRGGIVNENDLIFALKNKEIAGAGLDVFESEPMTQDSPLFINRNLDNLILTPHVAWGSDTALHNLSAQIISNIDSFYSGLFTNRCDI</sequence>
<dbReference type="SUPFAM" id="SSF52283">
    <property type="entry name" value="Formate/glycerate dehydrogenase catalytic domain-like"/>
    <property type="match status" value="1"/>
</dbReference>
<evidence type="ECO:0000259" key="5">
    <source>
        <dbReference type="Pfam" id="PF00389"/>
    </source>
</evidence>
<evidence type="ECO:0000256" key="2">
    <source>
        <dbReference type="ARBA" id="ARBA00023002"/>
    </source>
</evidence>
<evidence type="ECO:0000313" key="8">
    <source>
        <dbReference type="Proteomes" id="UP000028500"/>
    </source>
</evidence>
<gene>
    <name evidence="7" type="ORF">XBKQ1_1780002</name>
</gene>
<keyword evidence="8" id="KW-1185">Reference proteome</keyword>
<dbReference type="Pfam" id="PF02826">
    <property type="entry name" value="2-Hacid_dh_C"/>
    <property type="match status" value="1"/>
</dbReference>
<dbReference type="PANTHER" id="PTHR43761">
    <property type="entry name" value="D-ISOMER SPECIFIC 2-HYDROXYACID DEHYDROGENASE FAMILY PROTEIN (AFU_ORTHOLOGUE AFUA_1G13630)"/>
    <property type="match status" value="1"/>
</dbReference>
<protein>
    <submittedName>
        <fullName evidence="7">D-lactate dehydrogenase</fullName>
        <ecNumber evidence="7">1.1.1.272</ecNumber>
    </submittedName>
</protein>
<feature type="domain" description="D-isomer specific 2-hydroxyacid dehydrogenase catalytic" evidence="5">
    <location>
        <begin position="30"/>
        <end position="315"/>
    </location>
</feature>
<evidence type="ECO:0000256" key="3">
    <source>
        <dbReference type="ARBA" id="ARBA00023027"/>
    </source>
</evidence>
<dbReference type="PROSITE" id="PS00670">
    <property type="entry name" value="D_2_HYDROXYACID_DH_2"/>
    <property type="match status" value="1"/>
</dbReference>
<dbReference type="PROSITE" id="PS00671">
    <property type="entry name" value="D_2_HYDROXYACID_DH_3"/>
    <property type="match status" value="1"/>
</dbReference>
<name>A0A077PCX4_XENBV</name>
<dbReference type="HOGENOM" id="CLU_019796_1_3_6"/>
<dbReference type="InterPro" id="IPR006140">
    <property type="entry name" value="D-isomer_DH_NAD-bd"/>
</dbReference>
<dbReference type="RefSeq" id="WP_038246544.1">
    <property type="nucleotide sequence ID" value="NZ_CAWLZI010000168.1"/>
</dbReference>
<dbReference type="Gene3D" id="3.40.50.720">
    <property type="entry name" value="NAD(P)-binding Rossmann-like Domain"/>
    <property type="match status" value="2"/>
</dbReference>
<accession>A0A077PCX4</accession>
<dbReference type="GO" id="GO:0050578">
    <property type="term" value="F:(2R)-2-hydroxyacid dehydrogenase (NADP+) activity"/>
    <property type="evidence" value="ECO:0007669"/>
    <property type="project" value="UniProtKB-EC"/>
</dbReference>
<organism evidence="7 8">
    <name type="scientific">Xenorhabdus bovienii str. kraussei Quebec</name>
    <dbReference type="NCBI Taxonomy" id="1398203"/>
    <lineage>
        <taxon>Bacteria</taxon>
        <taxon>Pseudomonadati</taxon>
        <taxon>Pseudomonadota</taxon>
        <taxon>Gammaproteobacteria</taxon>
        <taxon>Enterobacterales</taxon>
        <taxon>Morganellaceae</taxon>
        <taxon>Xenorhabdus</taxon>
    </lineage>
</organism>
<keyword evidence="2 4" id="KW-0560">Oxidoreductase</keyword>
<evidence type="ECO:0000313" key="7">
    <source>
        <dbReference type="EMBL" id="CDH18948.1"/>
    </source>
</evidence>
<proteinExistence type="inferred from homology"/>
<evidence type="ECO:0000256" key="4">
    <source>
        <dbReference type="RuleBase" id="RU003719"/>
    </source>
</evidence>
<dbReference type="EMBL" id="CBSY010000088">
    <property type="protein sequence ID" value="CDH18948.1"/>
    <property type="molecule type" value="Genomic_DNA"/>
</dbReference>
<dbReference type="GO" id="GO:0051287">
    <property type="term" value="F:NAD binding"/>
    <property type="evidence" value="ECO:0007669"/>
    <property type="project" value="InterPro"/>
</dbReference>
<dbReference type="Proteomes" id="UP000028500">
    <property type="component" value="Unassembled WGS sequence"/>
</dbReference>
<reference evidence="7" key="1">
    <citation type="submission" date="2013-07" db="EMBL/GenBank/DDBJ databases">
        <title>Sub-species coevolution in mutualistic symbiosis.</title>
        <authorList>
            <person name="Murfin K."/>
            <person name="Klassen J."/>
            <person name="Lee M."/>
            <person name="Forst S."/>
            <person name="Stock P."/>
            <person name="Goodrich-Blair H."/>
        </authorList>
    </citation>
    <scope>NUCLEOTIDE SEQUENCE [LARGE SCALE GENOMIC DNA]</scope>
    <source>
        <strain evidence="7">Kraussei Quebec</strain>
    </source>
</reference>
<keyword evidence="3" id="KW-0520">NAD</keyword>
<dbReference type="InterPro" id="IPR006139">
    <property type="entry name" value="D-isomer_2_OHA_DH_cat_dom"/>
</dbReference>
<evidence type="ECO:0000256" key="1">
    <source>
        <dbReference type="ARBA" id="ARBA00005854"/>
    </source>
</evidence>
<comment type="caution">
    <text evidence="7">The sequence shown here is derived from an EMBL/GenBank/DDBJ whole genome shotgun (WGS) entry which is preliminary data.</text>
</comment>
<dbReference type="AlphaFoldDB" id="A0A077PCX4"/>
<comment type="similarity">
    <text evidence="1 4">Belongs to the D-isomer specific 2-hydroxyacid dehydrogenase family.</text>
</comment>
<dbReference type="PANTHER" id="PTHR43761:SF1">
    <property type="entry name" value="D-ISOMER SPECIFIC 2-HYDROXYACID DEHYDROGENASE CATALYTIC DOMAIN-CONTAINING PROTEIN-RELATED"/>
    <property type="match status" value="1"/>
</dbReference>
<dbReference type="InterPro" id="IPR036291">
    <property type="entry name" value="NAD(P)-bd_dom_sf"/>
</dbReference>
<dbReference type="InterPro" id="IPR029753">
    <property type="entry name" value="D-isomer_DH_CS"/>
</dbReference>